<feature type="compositionally biased region" description="Basic and acidic residues" evidence="1">
    <location>
        <begin position="1"/>
        <end position="11"/>
    </location>
</feature>
<reference evidence="2" key="1">
    <citation type="submission" date="2014-09" db="EMBL/GenBank/DDBJ databases">
        <authorList>
            <person name="Magalhaes I.L.F."/>
            <person name="Oliveira U."/>
            <person name="Santos F.R."/>
            <person name="Vidigal T.H.D.A."/>
            <person name="Brescovit A.D."/>
            <person name="Santos A.J."/>
        </authorList>
    </citation>
    <scope>NUCLEOTIDE SEQUENCE</scope>
    <source>
        <tissue evidence="2">Shoot tissue taken approximately 20 cm above the soil surface</tissue>
    </source>
</reference>
<name>A0A0A9FIK5_ARUDO</name>
<feature type="region of interest" description="Disordered" evidence="1">
    <location>
        <begin position="1"/>
        <end position="34"/>
    </location>
</feature>
<accession>A0A0A9FIK5</accession>
<sequence>MNVKESEKSESKAAAVCSRGANQTRASKGERRGAREIPNRAAFVRFDSIRSV</sequence>
<reference evidence="2" key="2">
    <citation type="journal article" date="2015" name="Data Brief">
        <title>Shoot transcriptome of the giant reed, Arundo donax.</title>
        <authorList>
            <person name="Barrero R.A."/>
            <person name="Guerrero F.D."/>
            <person name="Moolhuijzen P."/>
            <person name="Goolsby J.A."/>
            <person name="Tidwell J."/>
            <person name="Bellgard S.E."/>
            <person name="Bellgard M.I."/>
        </authorList>
    </citation>
    <scope>NUCLEOTIDE SEQUENCE</scope>
    <source>
        <tissue evidence="2">Shoot tissue taken approximately 20 cm above the soil surface</tissue>
    </source>
</reference>
<proteinExistence type="predicted"/>
<dbReference type="AlphaFoldDB" id="A0A0A9FIK5"/>
<protein>
    <submittedName>
        <fullName evidence="2">Uncharacterized protein</fullName>
    </submittedName>
</protein>
<organism evidence="2">
    <name type="scientific">Arundo donax</name>
    <name type="common">Giant reed</name>
    <name type="synonym">Donax arundinaceus</name>
    <dbReference type="NCBI Taxonomy" id="35708"/>
    <lineage>
        <taxon>Eukaryota</taxon>
        <taxon>Viridiplantae</taxon>
        <taxon>Streptophyta</taxon>
        <taxon>Embryophyta</taxon>
        <taxon>Tracheophyta</taxon>
        <taxon>Spermatophyta</taxon>
        <taxon>Magnoliopsida</taxon>
        <taxon>Liliopsida</taxon>
        <taxon>Poales</taxon>
        <taxon>Poaceae</taxon>
        <taxon>PACMAD clade</taxon>
        <taxon>Arundinoideae</taxon>
        <taxon>Arundineae</taxon>
        <taxon>Arundo</taxon>
    </lineage>
</organism>
<evidence type="ECO:0000256" key="1">
    <source>
        <dbReference type="SAM" id="MobiDB-lite"/>
    </source>
</evidence>
<dbReference type="EMBL" id="GBRH01185754">
    <property type="protein sequence ID" value="JAE12142.1"/>
    <property type="molecule type" value="Transcribed_RNA"/>
</dbReference>
<evidence type="ECO:0000313" key="2">
    <source>
        <dbReference type="EMBL" id="JAE12142.1"/>
    </source>
</evidence>